<protein>
    <recommendedName>
        <fullName evidence="3">DUF3089 domain-containing protein</fullName>
    </recommendedName>
</protein>
<dbReference type="Pfam" id="PF11288">
    <property type="entry name" value="DUF3089"/>
    <property type="match status" value="1"/>
</dbReference>
<feature type="chain" id="PRO_5026786202" description="DUF3089 domain-containing protein" evidence="1">
    <location>
        <begin position="20"/>
        <end position="382"/>
    </location>
</feature>
<gene>
    <name evidence="2" type="ORF">AVDCRST_MAG44-212</name>
</gene>
<evidence type="ECO:0000313" key="2">
    <source>
        <dbReference type="EMBL" id="CAA9491131.1"/>
    </source>
</evidence>
<dbReference type="InterPro" id="IPR021440">
    <property type="entry name" value="DUF3089"/>
</dbReference>
<proteinExistence type="predicted"/>
<keyword evidence="1" id="KW-0732">Signal</keyword>
<organism evidence="2">
    <name type="scientific">uncultured Sphingomonas sp</name>
    <dbReference type="NCBI Taxonomy" id="158754"/>
    <lineage>
        <taxon>Bacteria</taxon>
        <taxon>Pseudomonadati</taxon>
        <taxon>Pseudomonadota</taxon>
        <taxon>Alphaproteobacteria</taxon>
        <taxon>Sphingomonadales</taxon>
        <taxon>Sphingomonadaceae</taxon>
        <taxon>Sphingomonas</taxon>
        <taxon>environmental samples</taxon>
    </lineage>
</organism>
<evidence type="ECO:0000256" key="1">
    <source>
        <dbReference type="SAM" id="SignalP"/>
    </source>
</evidence>
<evidence type="ECO:0008006" key="3">
    <source>
        <dbReference type="Google" id="ProtNLM"/>
    </source>
</evidence>
<dbReference type="SUPFAM" id="SSF53474">
    <property type="entry name" value="alpha/beta-Hydrolases"/>
    <property type="match status" value="1"/>
</dbReference>
<dbReference type="InterPro" id="IPR029058">
    <property type="entry name" value="AB_hydrolase_fold"/>
</dbReference>
<reference evidence="2" key="1">
    <citation type="submission" date="2020-02" db="EMBL/GenBank/DDBJ databases">
        <authorList>
            <person name="Meier V. D."/>
        </authorList>
    </citation>
    <scope>NUCLEOTIDE SEQUENCE</scope>
    <source>
        <strain evidence="2">AVDCRST_MAG44</strain>
    </source>
</reference>
<feature type="signal peptide" evidence="1">
    <location>
        <begin position="1"/>
        <end position="19"/>
    </location>
</feature>
<sequence>MMRYLVMVAGAALSLEAPAAAQGPARPAAPNYAQAAKWLCLPGRADPCSTPLPTAALNPNGYGSVGRSSVARNATIDCFFVYPTVSNDRGLNSDLIAGGEELSSAQHLFARFASVCRPFAPMYRQMTVSSVAAYAIGTDISVAGRIAYADVRNAWRNYLADRNGGRPFVLIGHSQGSLMLQQLIAEEIETRPAVARRMKLAILPGFNLLVPQGRLVGGTFKRTPLCSRPGESGCAMSWVSFRENNPPPVGAIFGYAAQPGMTVGCVNPARPGSRGWEALDSYWYTRSRLPVPGGPIRWSSEGPPPTAYVRTEGLVSGRCVNQGPRGYLSIRTNADPRDKRTDRVGGEVGLFGMFLPGWGMHVADMAVAQGDLVRHVEAAARR</sequence>
<dbReference type="AlphaFoldDB" id="A0A6J4SBD8"/>
<dbReference type="EMBL" id="CADCVY010000016">
    <property type="protein sequence ID" value="CAA9491131.1"/>
    <property type="molecule type" value="Genomic_DNA"/>
</dbReference>
<accession>A0A6J4SBD8</accession>
<name>A0A6J4SBD8_9SPHN</name>